<dbReference type="Pfam" id="PF07859">
    <property type="entry name" value="Abhydrolase_3"/>
    <property type="match status" value="1"/>
</dbReference>
<dbReference type="Gene3D" id="3.40.50.1820">
    <property type="entry name" value="alpha/beta hydrolase"/>
    <property type="match status" value="1"/>
</dbReference>
<dbReference type="GO" id="GO:0016787">
    <property type="term" value="F:hydrolase activity"/>
    <property type="evidence" value="ECO:0007669"/>
    <property type="project" value="UniProtKB-KW"/>
</dbReference>
<evidence type="ECO:0000313" key="3">
    <source>
        <dbReference type="EMBL" id="KAL2827789.1"/>
    </source>
</evidence>
<evidence type="ECO:0000313" key="4">
    <source>
        <dbReference type="Proteomes" id="UP001610335"/>
    </source>
</evidence>
<dbReference type="InterPro" id="IPR050300">
    <property type="entry name" value="GDXG_lipolytic_enzyme"/>
</dbReference>
<dbReference type="PANTHER" id="PTHR48081">
    <property type="entry name" value="AB HYDROLASE SUPERFAMILY PROTEIN C4A8.06C"/>
    <property type="match status" value="1"/>
</dbReference>
<comment type="caution">
    <text evidence="3">The sequence shown here is derived from an EMBL/GenBank/DDBJ whole genome shotgun (WGS) entry which is preliminary data.</text>
</comment>
<dbReference type="Proteomes" id="UP001610335">
    <property type="component" value="Unassembled WGS sequence"/>
</dbReference>
<reference evidence="3 4" key="1">
    <citation type="submission" date="2024-07" db="EMBL/GenBank/DDBJ databases">
        <title>Section-level genome sequencing and comparative genomics of Aspergillus sections Usti and Cavernicolus.</title>
        <authorList>
            <consortium name="Lawrence Berkeley National Laboratory"/>
            <person name="Nybo J.L."/>
            <person name="Vesth T.C."/>
            <person name="Theobald S."/>
            <person name="Frisvad J.C."/>
            <person name="Larsen T.O."/>
            <person name="Kjaerboelling I."/>
            <person name="Rothschild-Mancinelli K."/>
            <person name="Lyhne E.K."/>
            <person name="Kogle M.E."/>
            <person name="Barry K."/>
            <person name="Clum A."/>
            <person name="Na H."/>
            <person name="Ledsgaard L."/>
            <person name="Lin J."/>
            <person name="Lipzen A."/>
            <person name="Kuo A."/>
            <person name="Riley R."/>
            <person name="Mondo S."/>
            <person name="LaButti K."/>
            <person name="Haridas S."/>
            <person name="Pangalinan J."/>
            <person name="Salamov A.A."/>
            <person name="Simmons B.A."/>
            <person name="Magnuson J.K."/>
            <person name="Chen J."/>
            <person name="Drula E."/>
            <person name="Henrissat B."/>
            <person name="Wiebenga A."/>
            <person name="Lubbers R.J."/>
            <person name="Gomes A.C."/>
            <person name="Makela M.R."/>
            <person name="Stajich J."/>
            <person name="Grigoriev I.V."/>
            <person name="Mortensen U.H."/>
            <person name="De vries R.P."/>
            <person name="Baker S.E."/>
            <person name="Andersen M.R."/>
        </authorList>
    </citation>
    <scope>NUCLEOTIDE SEQUENCE [LARGE SCALE GENOMIC DNA]</scope>
    <source>
        <strain evidence="3 4">CBS 600.67</strain>
    </source>
</reference>
<evidence type="ECO:0000259" key="2">
    <source>
        <dbReference type="Pfam" id="PF07859"/>
    </source>
</evidence>
<proteinExistence type="predicted"/>
<feature type="domain" description="Alpha/beta hydrolase fold-3" evidence="2">
    <location>
        <begin position="2"/>
        <end position="135"/>
    </location>
</feature>
<organism evidence="3 4">
    <name type="scientific">Aspergillus cavernicola</name>
    <dbReference type="NCBI Taxonomy" id="176166"/>
    <lineage>
        <taxon>Eukaryota</taxon>
        <taxon>Fungi</taxon>
        <taxon>Dikarya</taxon>
        <taxon>Ascomycota</taxon>
        <taxon>Pezizomycotina</taxon>
        <taxon>Eurotiomycetes</taxon>
        <taxon>Eurotiomycetidae</taxon>
        <taxon>Eurotiales</taxon>
        <taxon>Aspergillaceae</taxon>
        <taxon>Aspergillus</taxon>
        <taxon>Aspergillus subgen. Nidulantes</taxon>
    </lineage>
</organism>
<keyword evidence="1 3" id="KW-0378">Hydrolase</keyword>
<dbReference type="PANTHER" id="PTHR48081:SF8">
    <property type="entry name" value="ALPHA_BETA HYDROLASE FOLD-3 DOMAIN-CONTAINING PROTEIN-RELATED"/>
    <property type="match status" value="1"/>
</dbReference>
<keyword evidence="4" id="KW-1185">Reference proteome</keyword>
<dbReference type="InterPro" id="IPR013094">
    <property type="entry name" value="AB_hydrolase_3"/>
</dbReference>
<evidence type="ECO:0000256" key="1">
    <source>
        <dbReference type="ARBA" id="ARBA00022801"/>
    </source>
</evidence>
<dbReference type="EMBL" id="JBFXLS010000023">
    <property type="protein sequence ID" value="KAL2827789.1"/>
    <property type="molecule type" value="Genomic_DNA"/>
</dbReference>
<protein>
    <submittedName>
        <fullName evidence="3">Alpha/Beta hydrolase protein</fullName>
    </submittedName>
</protein>
<dbReference type="SUPFAM" id="SSF53474">
    <property type="entry name" value="alpha/beta-Hydrolases"/>
    <property type="match status" value="1"/>
</dbReference>
<accession>A0ABR4IKM6</accession>
<gene>
    <name evidence="3" type="ORF">BDW59DRAFT_54709</name>
</gene>
<name>A0ABR4IKM6_9EURO</name>
<dbReference type="InterPro" id="IPR029058">
    <property type="entry name" value="AB_hydrolase_fold"/>
</dbReference>
<sequence length="163" mass="18092">MLVGTSAGGGLAAALSLYTRGRAEPSPHAQFLVCPILDDRDKAISTTQFSERDIWARSLNAACWKMYLQDRYGTCDVEPYAAPARATDFSQLPPNYIDIRSAEVFRDEVVQYASNIWAPGGDAELYVWPGGWHNFDLLLPTASLSMAAQQAITNWVHHLFARQ</sequence>